<name>A0AAD4NHM8_9BILA</name>
<dbReference type="InterPro" id="IPR000953">
    <property type="entry name" value="Chromo/chromo_shadow_dom"/>
</dbReference>
<evidence type="ECO:0000313" key="3">
    <source>
        <dbReference type="Proteomes" id="UP001201812"/>
    </source>
</evidence>
<protein>
    <submittedName>
        <fullName evidence="2">Chromo (CHRromatin organization MOdifier) domain-containing protein</fullName>
    </submittedName>
</protein>
<dbReference type="SUPFAM" id="SSF54160">
    <property type="entry name" value="Chromo domain-like"/>
    <property type="match status" value="1"/>
</dbReference>
<accession>A0AAD4NHM8</accession>
<feature type="domain" description="Chromo" evidence="1">
    <location>
        <begin position="19"/>
        <end position="79"/>
    </location>
</feature>
<dbReference type="Gene3D" id="2.40.50.40">
    <property type="match status" value="1"/>
</dbReference>
<organism evidence="2 3">
    <name type="scientific">Ditylenchus destructor</name>
    <dbReference type="NCBI Taxonomy" id="166010"/>
    <lineage>
        <taxon>Eukaryota</taxon>
        <taxon>Metazoa</taxon>
        <taxon>Ecdysozoa</taxon>
        <taxon>Nematoda</taxon>
        <taxon>Chromadorea</taxon>
        <taxon>Rhabditida</taxon>
        <taxon>Tylenchina</taxon>
        <taxon>Tylenchomorpha</taxon>
        <taxon>Sphaerularioidea</taxon>
        <taxon>Anguinidae</taxon>
        <taxon>Anguininae</taxon>
        <taxon>Ditylenchus</taxon>
    </lineage>
</organism>
<dbReference type="InterPro" id="IPR016197">
    <property type="entry name" value="Chromo-like_dom_sf"/>
</dbReference>
<dbReference type="AlphaFoldDB" id="A0AAD4NHM8"/>
<evidence type="ECO:0000259" key="1">
    <source>
        <dbReference type="PROSITE" id="PS50013"/>
    </source>
</evidence>
<proteinExistence type="predicted"/>
<dbReference type="InterPro" id="IPR023780">
    <property type="entry name" value="Chromo_domain"/>
</dbReference>
<keyword evidence="3" id="KW-1185">Reference proteome</keyword>
<evidence type="ECO:0000313" key="2">
    <source>
        <dbReference type="EMBL" id="KAI1728925.1"/>
    </source>
</evidence>
<dbReference type="Proteomes" id="UP001201812">
    <property type="component" value="Unassembled WGS sequence"/>
</dbReference>
<dbReference type="EMBL" id="JAKKPZ010000001">
    <property type="protein sequence ID" value="KAI1728925.1"/>
    <property type="molecule type" value="Genomic_DNA"/>
</dbReference>
<reference evidence="2" key="1">
    <citation type="submission" date="2022-01" db="EMBL/GenBank/DDBJ databases">
        <title>Genome Sequence Resource for Two Populations of Ditylenchus destructor, the Migratory Endoparasitic Phytonematode.</title>
        <authorList>
            <person name="Zhang H."/>
            <person name="Lin R."/>
            <person name="Xie B."/>
        </authorList>
    </citation>
    <scope>NUCLEOTIDE SEQUENCE</scope>
    <source>
        <strain evidence="2">BazhouSP</strain>
    </source>
</reference>
<dbReference type="Pfam" id="PF00385">
    <property type="entry name" value="Chromo"/>
    <property type="match status" value="1"/>
</dbReference>
<gene>
    <name evidence="2" type="ORF">DdX_01135</name>
</gene>
<dbReference type="PROSITE" id="PS50013">
    <property type="entry name" value="CHROMO_2"/>
    <property type="match status" value="1"/>
</dbReference>
<comment type="caution">
    <text evidence="2">The sequence shown here is derived from an EMBL/GenBank/DDBJ whole genome shotgun (WGS) entry which is preliminary data.</text>
</comment>
<sequence>MDDGFDSIDSSNDEDEEEYDVETIVNYRWNKQKQTHQYRVKWLNYSARFNQWIDEVDLSCEALITEFNNKDGRRSAKEEELRQEQLKQKAHLFQAAQILEEEKEEDDSDFILDMKEIPYKIVDDIDQNGFDRGWEVEKVLLVRKDPSDNKSVAIVKFRGVKYSQQFPLSVVDFHAPEALAEYLVKKVDEILPSFKLESYF</sequence>
<dbReference type="SMART" id="SM00298">
    <property type="entry name" value="CHROMO"/>
    <property type="match status" value="2"/>
</dbReference>